<protein>
    <submittedName>
        <fullName evidence="3">Transcriptional regulator of molybdate metabolism, LysR family</fullName>
    </submittedName>
</protein>
<evidence type="ECO:0000259" key="2">
    <source>
        <dbReference type="Pfam" id="PF12727"/>
    </source>
</evidence>
<dbReference type="EMBL" id="CP000575">
    <property type="protein sequence ID" value="ABN69392.1"/>
    <property type="molecule type" value="Genomic_DNA"/>
</dbReference>
<dbReference type="PANTHER" id="PTHR38431:SF1">
    <property type="entry name" value="BLL2305 PROTEIN"/>
    <property type="match status" value="1"/>
</dbReference>
<dbReference type="PANTHER" id="PTHR38431">
    <property type="entry name" value="BLL2305 PROTEIN"/>
    <property type="match status" value="1"/>
</dbReference>
<dbReference type="GeneID" id="4906736"/>
<organism evidence="3 4">
    <name type="scientific">Staphylothermus marinus (strain ATCC 43588 / DSM 3639 / JCM 9404 / F1)</name>
    <dbReference type="NCBI Taxonomy" id="399550"/>
    <lineage>
        <taxon>Archaea</taxon>
        <taxon>Thermoproteota</taxon>
        <taxon>Thermoprotei</taxon>
        <taxon>Desulfurococcales</taxon>
        <taxon>Desulfurococcaceae</taxon>
        <taxon>Staphylothermus</taxon>
    </lineage>
</organism>
<accession>A3DL82</accession>
<dbReference type="InterPro" id="IPR036390">
    <property type="entry name" value="WH_DNA-bd_sf"/>
</dbReference>
<dbReference type="Pfam" id="PF00126">
    <property type="entry name" value="HTH_1"/>
    <property type="match status" value="1"/>
</dbReference>
<dbReference type="Proteomes" id="UP000000254">
    <property type="component" value="Chromosome"/>
</dbReference>
<dbReference type="RefSeq" id="WP_011838583.1">
    <property type="nucleotide sequence ID" value="NC_009033.1"/>
</dbReference>
<reference evidence="3 4" key="2">
    <citation type="journal article" date="2009" name="Stand. Genomic Sci.">
        <title>Complete genome sequence of Staphylothermus marinus Stetter and Fiala 1986 type strain F1.</title>
        <authorList>
            <person name="Anderson I.J."/>
            <person name="Sun H."/>
            <person name="Lapidus A."/>
            <person name="Copeland A."/>
            <person name="Glavina Del Rio T."/>
            <person name="Tice H."/>
            <person name="Dalin E."/>
            <person name="Lucas S."/>
            <person name="Barry K."/>
            <person name="Land M."/>
            <person name="Richardson P."/>
            <person name="Huber H."/>
            <person name="Kyrpides N.C."/>
        </authorList>
    </citation>
    <scope>NUCLEOTIDE SEQUENCE [LARGE SCALE GENOMIC DNA]</scope>
    <source>
        <strain evidence="4">ATCC 43588 / DSM 3639 / JCM 9404 / F1</strain>
    </source>
</reference>
<dbReference type="HOGENOM" id="CLU_064037_1_0_2"/>
<dbReference type="eggNOG" id="arCOG00230">
    <property type="taxonomic scope" value="Archaea"/>
</dbReference>
<dbReference type="Gene3D" id="1.10.10.10">
    <property type="entry name" value="Winged helix-like DNA-binding domain superfamily/Winged helix DNA-binding domain"/>
    <property type="match status" value="1"/>
</dbReference>
<keyword evidence="4" id="KW-1185">Reference proteome</keyword>
<dbReference type="InterPro" id="IPR024370">
    <property type="entry name" value="PBP_domain"/>
</dbReference>
<name>A3DL82_STAMF</name>
<dbReference type="STRING" id="399550.Smar_0279"/>
<dbReference type="AlphaFoldDB" id="A3DL82"/>
<evidence type="ECO:0000313" key="3">
    <source>
        <dbReference type="EMBL" id="ABN69392.1"/>
    </source>
</evidence>
<feature type="domain" description="HTH lysR-type" evidence="1">
    <location>
        <begin position="30"/>
        <end position="82"/>
    </location>
</feature>
<gene>
    <name evidence="3" type="ordered locus">Smar_0279</name>
</gene>
<dbReference type="Pfam" id="PF12727">
    <property type="entry name" value="PBP_like"/>
    <property type="match status" value="1"/>
</dbReference>
<feature type="domain" description="PBP" evidence="2">
    <location>
        <begin position="135"/>
        <end position="326"/>
    </location>
</feature>
<dbReference type="SUPFAM" id="SSF46785">
    <property type="entry name" value="Winged helix' DNA-binding domain"/>
    <property type="match status" value="1"/>
</dbReference>
<reference evidence="4" key="1">
    <citation type="journal article" date="2009" name="BMC Genomics">
        <title>The complete genome sequence of Staphylothermus marinus reveals differences in sulfur metabolism among heterotrophic Crenarchaeota.</title>
        <authorList>
            <person name="Anderson I.J."/>
            <person name="Dharmarajan L."/>
            <person name="Rodriguez J."/>
            <person name="Hooper S."/>
            <person name="Porat I."/>
            <person name="Ulrich L.E."/>
            <person name="Elkins J.G."/>
            <person name="Mavromatis K."/>
            <person name="Sun H."/>
            <person name="Land M."/>
            <person name="Lapidus A."/>
            <person name="Lucas S."/>
            <person name="Barry K."/>
            <person name="Huber H."/>
            <person name="Zhulin I.B."/>
            <person name="Whitman W.B."/>
            <person name="Mukhopadhyay B."/>
            <person name="Woese C."/>
            <person name="Bristow J."/>
            <person name="Kyrpides N."/>
        </authorList>
    </citation>
    <scope>NUCLEOTIDE SEQUENCE [LARGE SCALE GENOMIC DNA]</scope>
    <source>
        <strain evidence="4">ATCC 43588 / DSM 3639 / JCM 9404 / F1</strain>
    </source>
</reference>
<dbReference type="KEGG" id="smr:Smar_0279"/>
<evidence type="ECO:0000313" key="4">
    <source>
        <dbReference type="Proteomes" id="UP000000254"/>
    </source>
</evidence>
<proteinExistence type="predicted"/>
<evidence type="ECO:0000259" key="1">
    <source>
        <dbReference type="Pfam" id="PF00126"/>
    </source>
</evidence>
<dbReference type="InterPro" id="IPR000847">
    <property type="entry name" value="LysR_HTH_N"/>
</dbReference>
<dbReference type="InterPro" id="IPR036388">
    <property type="entry name" value="WH-like_DNA-bd_sf"/>
</dbReference>
<dbReference type="GO" id="GO:0003700">
    <property type="term" value="F:DNA-binding transcription factor activity"/>
    <property type="evidence" value="ECO:0007669"/>
    <property type="project" value="InterPro"/>
</dbReference>
<sequence>MDLREYLELKLVLDGNVVLDELSAKLLFLINRYGSILSASRALGLSYSSAWDMLTRIENILGKRIVEKHRGAKGGARLTSVGLNLLERYISAYKKYFHKEFSVEIPLKPEASQKIYVYAGSHDIVISYLASLLRYKGYIVEVHWIGSLKGLSSIILGESDFSGTHLLDPNTGEYNVSFIKKYGGSTSLALVRGWLRSIGFITRSRISFEEIIEKLLNGSFRLINRNEGSGSRQLLEYILRLEAKKRNTRIDIIRSRIREYNNTAYTHYEVAEQVSTGKADVGIGIEWVARAYNLYFNHIKWENFDIIVRREKIEDKFYKDLIETIKSKEFIENIKSMPGYNVPENIGEVLFF</sequence>